<proteinExistence type="predicted"/>
<evidence type="ECO:0000313" key="2">
    <source>
        <dbReference type="Proteomes" id="UP000814140"/>
    </source>
</evidence>
<gene>
    <name evidence="1" type="ORF">BV25DRAFT_1618956</name>
</gene>
<name>A0ACB8TD31_9AGAM</name>
<keyword evidence="2" id="KW-1185">Reference proteome</keyword>
<organism evidence="1 2">
    <name type="scientific">Artomyces pyxidatus</name>
    <dbReference type="NCBI Taxonomy" id="48021"/>
    <lineage>
        <taxon>Eukaryota</taxon>
        <taxon>Fungi</taxon>
        <taxon>Dikarya</taxon>
        <taxon>Basidiomycota</taxon>
        <taxon>Agaricomycotina</taxon>
        <taxon>Agaricomycetes</taxon>
        <taxon>Russulales</taxon>
        <taxon>Auriscalpiaceae</taxon>
        <taxon>Artomyces</taxon>
    </lineage>
</organism>
<protein>
    <submittedName>
        <fullName evidence="1">Uncharacterized protein</fullName>
    </submittedName>
</protein>
<reference evidence="1" key="1">
    <citation type="submission" date="2021-03" db="EMBL/GenBank/DDBJ databases">
        <authorList>
            <consortium name="DOE Joint Genome Institute"/>
            <person name="Ahrendt S."/>
            <person name="Looney B.P."/>
            <person name="Miyauchi S."/>
            <person name="Morin E."/>
            <person name="Drula E."/>
            <person name="Courty P.E."/>
            <person name="Chicoki N."/>
            <person name="Fauchery L."/>
            <person name="Kohler A."/>
            <person name="Kuo A."/>
            <person name="Labutti K."/>
            <person name="Pangilinan J."/>
            <person name="Lipzen A."/>
            <person name="Riley R."/>
            <person name="Andreopoulos W."/>
            <person name="He G."/>
            <person name="Johnson J."/>
            <person name="Barry K.W."/>
            <person name="Grigoriev I.V."/>
            <person name="Nagy L."/>
            <person name="Hibbett D."/>
            <person name="Henrissat B."/>
            <person name="Matheny P.B."/>
            <person name="Labbe J."/>
            <person name="Martin F."/>
        </authorList>
    </citation>
    <scope>NUCLEOTIDE SEQUENCE</scope>
    <source>
        <strain evidence="1">HHB10654</strain>
    </source>
</reference>
<dbReference type="EMBL" id="MU277194">
    <property type="protein sequence ID" value="KAI0065948.1"/>
    <property type="molecule type" value="Genomic_DNA"/>
</dbReference>
<accession>A0ACB8TD31</accession>
<sequence>MSQNTTIDQHESDTPVVFLYPLVVETFLLGLFSFLIMLSTYLLICRSRSCATLLMLSVTLTMYITAVIHWSANLSATILCFADPSGFLSDSHGTPEQIIAVVSLTINVILSDIIVLWRAWLLWDRKWWVMTISACLLLATTIAAVVDCVHLAGHVLATFLAIATTWPTVTAAVSLVANVWATALVAHKTWCHRRFIREHMQVCSRRTSVEMTLSLLVESGTIYCLYLIVVLLSTRGLIGPVGPIFGVSVTQVAGIYPTIIAVLVCLRKEDSNPVFSLQRQTTTLYTRDLPMRFRTVESMGSPDASANRGVIEGVEKEVGVTTLSV</sequence>
<evidence type="ECO:0000313" key="1">
    <source>
        <dbReference type="EMBL" id="KAI0065948.1"/>
    </source>
</evidence>
<dbReference type="Proteomes" id="UP000814140">
    <property type="component" value="Unassembled WGS sequence"/>
</dbReference>
<comment type="caution">
    <text evidence="1">The sequence shown here is derived from an EMBL/GenBank/DDBJ whole genome shotgun (WGS) entry which is preliminary data.</text>
</comment>
<reference evidence="1" key="2">
    <citation type="journal article" date="2022" name="New Phytol.">
        <title>Evolutionary transition to the ectomycorrhizal habit in the genomes of a hyperdiverse lineage of mushroom-forming fungi.</title>
        <authorList>
            <person name="Looney B."/>
            <person name="Miyauchi S."/>
            <person name="Morin E."/>
            <person name="Drula E."/>
            <person name="Courty P.E."/>
            <person name="Kohler A."/>
            <person name="Kuo A."/>
            <person name="LaButti K."/>
            <person name="Pangilinan J."/>
            <person name="Lipzen A."/>
            <person name="Riley R."/>
            <person name="Andreopoulos W."/>
            <person name="He G."/>
            <person name="Johnson J."/>
            <person name="Nolan M."/>
            <person name="Tritt A."/>
            <person name="Barry K.W."/>
            <person name="Grigoriev I.V."/>
            <person name="Nagy L.G."/>
            <person name="Hibbett D."/>
            <person name="Henrissat B."/>
            <person name="Matheny P.B."/>
            <person name="Labbe J."/>
            <person name="Martin F.M."/>
        </authorList>
    </citation>
    <scope>NUCLEOTIDE SEQUENCE</scope>
    <source>
        <strain evidence="1">HHB10654</strain>
    </source>
</reference>